<dbReference type="AlphaFoldDB" id="A0A4Y5Z653"/>
<evidence type="ECO:0000313" key="2">
    <source>
        <dbReference type="EMBL" id="QDE39823.1"/>
    </source>
</evidence>
<reference evidence="2 3" key="1">
    <citation type="submission" date="2019-06" db="EMBL/GenBank/DDBJ databases">
        <title>A complete genome sequence for Luteibacter pinisoli MAH-14.</title>
        <authorList>
            <person name="Baltrus D.A."/>
        </authorList>
    </citation>
    <scope>NUCLEOTIDE SEQUENCE [LARGE SCALE GENOMIC DNA]</scope>
    <source>
        <strain evidence="2 3">MAH-14</strain>
    </source>
</reference>
<dbReference type="EMBL" id="CP041046">
    <property type="protein sequence ID" value="QDE39823.1"/>
    <property type="molecule type" value="Genomic_DNA"/>
</dbReference>
<dbReference type="RefSeq" id="WP_139982930.1">
    <property type="nucleotide sequence ID" value="NZ_CP041046.1"/>
</dbReference>
<accession>A0A4Y5Z653</accession>
<dbReference type="KEGG" id="lpy:FIV34_11690"/>
<keyword evidence="1" id="KW-0812">Transmembrane</keyword>
<protein>
    <submittedName>
        <fullName evidence="2">Uncharacterized protein</fullName>
    </submittedName>
</protein>
<dbReference type="Proteomes" id="UP000316093">
    <property type="component" value="Chromosome"/>
</dbReference>
<dbReference type="OrthoDB" id="8082647at2"/>
<keyword evidence="3" id="KW-1185">Reference proteome</keyword>
<keyword evidence="1" id="KW-0472">Membrane</keyword>
<evidence type="ECO:0000256" key="1">
    <source>
        <dbReference type="SAM" id="Phobius"/>
    </source>
</evidence>
<evidence type="ECO:0000313" key="3">
    <source>
        <dbReference type="Proteomes" id="UP000316093"/>
    </source>
</evidence>
<organism evidence="2 3">
    <name type="scientific">Luteibacter pinisoli</name>
    <dbReference type="NCBI Taxonomy" id="2589080"/>
    <lineage>
        <taxon>Bacteria</taxon>
        <taxon>Pseudomonadati</taxon>
        <taxon>Pseudomonadota</taxon>
        <taxon>Gammaproteobacteria</taxon>
        <taxon>Lysobacterales</taxon>
        <taxon>Rhodanobacteraceae</taxon>
        <taxon>Luteibacter</taxon>
    </lineage>
</organism>
<feature type="transmembrane region" description="Helical" evidence="1">
    <location>
        <begin position="129"/>
        <end position="152"/>
    </location>
</feature>
<gene>
    <name evidence="2" type="ORF">FIV34_11690</name>
</gene>
<keyword evidence="1" id="KW-1133">Transmembrane helix</keyword>
<sequence>MDMVRYTVRVADNFHYADESETYTLGTFDTVDEALLRCKAIVDDFLATGHVPGMSAESLYQHYITFGDDPFIVGQTSDERFSAWDYARQRCDAIARTNALPPVARIPVTQKEQSMPATDNGHRVEPRHLAVTVGVFLSLGLLALCLVVSGVLGPR</sequence>
<name>A0A4Y5Z653_9GAMM</name>
<proteinExistence type="predicted"/>